<feature type="transmembrane region" description="Helical" evidence="2">
    <location>
        <begin position="272"/>
        <end position="293"/>
    </location>
</feature>
<keyword evidence="2" id="KW-0812">Transmembrane</keyword>
<proteinExistence type="predicted"/>
<keyword evidence="2" id="KW-1133">Transmembrane helix</keyword>
<accession>A0A381WS00</accession>
<evidence type="ECO:0000256" key="1">
    <source>
        <dbReference type="ARBA" id="ARBA00022679"/>
    </source>
</evidence>
<evidence type="ECO:0008006" key="4">
    <source>
        <dbReference type="Google" id="ProtNLM"/>
    </source>
</evidence>
<evidence type="ECO:0000256" key="2">
    <source>
        <dbReference type="SAM" id="Phobius"/>
    </source>
</evidence>
<gene>
    <name evidence="3" type="ORF">METZ01_LOCUS107551</name>
</gene>
<dbReference type="EMBL" id="UINC01012536">
    <property type="protein sequence ID" value="SVA54697.1"/>
    <property type="molecule type" value="Genomic_DNA"/>
</dbReference>
<dbReference type="PANTHER" id="PTHR43861">
    <property type="entry name" value="TRANS-ACONITATE 2-METHYLTRANSFERASE-RELATED"/>
    <property type="match status" value="1"/>
</dbReference>
<dbReference type="InterPro" id="IPR029063">
    <property type="entry name" value="SAM-dependent_MTases_sf"/>
</dbReference>
<sequence>MPMQCRLCSSSNTQLLFVSENIHGRHLLGREKFNVLECKNCKVTFTDVDVNSAFYGHYYPKNYYDKFRGNKLVESLLAFLEKFSFKRKLRLILRHKPPGNRVLEIGCAQGKFLNDLPSAFKKFGVEINEDGRRYIQEHYPEITVYQDGIESQAFENNHARYDIILMWHVLEHLKNPTECLDRLSKLLNENGVFIFEVPNRDSLGFRLTRKQWFHLDTPRHLYHYNQHSLKQLLNQSGLKIIEYSGNAVDYWQDFSTSLYKCFRSKIPIVNKALYLMFLPIGFIIRTLIALFLAQTAEINTYVVKHSS</sequence>
<dbReference type="CDD" id="cd02440">
    <property type="entry name" value="AdoMet_MTases"/>
    <property type="match status" value="1"/>
</dbReference>
<organism evidence="3">
    <name type="scientific">marine metagenome</name>
    <dbReference type="NCBI Taxonomy" id="408172"/>
    <lineage>
        <taxon>unclassified sequences</taxon>
        <taxon>metagenomes</taxon>
        <taxon>ecological metagenomes</taxon>
    </lineage>
</organism>
<evidence type="ECO:0000313" key="3">
    <source>
        <dbReference type="EMBL" id="SVA54697.1"/>
    </source>
</evidence>
<name>A0A381WS00_9ZZZZ</name>
<dbReference type="SUPFAM" id="SSF53335">
    <property type="entry name" value="S-adenosyl-L-methionine-dependent methyltransferases"/>
    <property type="match status" value="1"/>
</dbReference>
<keyword evidence="1" id="KW-0808">Transferase</keyword>
<dbReference type="AlphaFoldDB" id="A0A381WS00"/>
<dbReference type="PANTHER" id="PTHR43861:SF3">
    <property type="entry name" value="PUTATIVE (AFU_ORTHOLOGUE AFUA_2G14390)-RELATED"/>
    <property type="match status" value="1"/>
</dbReference>
<dbReference type="Gene3D" id="3.40.50.150">
    <property type="entry name" value="Vaccinia Virus protein VP39"/>
    <property type="match status" value="1"/>
</dbReference>
<keyword evidence="2" id="KW-0472">Membrane</keyword>
<protein>
    <recommendedName>
        <fullName evidence="4">Methyltransferase type 12 domain-containing protein</fullName>
    </recommendedName>
</protein>
<dbReference type="Pfam" id="PF13489">
    <property type="entry name" value="Methyltransf_23"/>
    <property type="match status" value="1"/>
</dbReference>
<dbReference type="GO" id="GO:0016740">
    <property type="term" value="F:transferase activity"/>
    <property type="evidence" value="ECO:0007669"/>
    <property type="project" value="UniProtKB-KW"/>
</dbReference>
<reference evidence="3" key="1">
    <citation type="submission" date="2018-05" db="EMBL/GenBank/DDBJ databases">
        <authorList>
            <person name="Lanie J.A."/>
            <person name="Ng W.-L."/>
            <person name="Kazmierczak K.M."/>
            <person name="Andrzejewski T.M."/>
            <person name="Davidsen T.M."/>
            <person name="Wayne K.J."/>
            <person name="Tettelin H."/>
            <person name="Glass J.I."/>
            <person name="Rusch D."/>
            <person name="Podicherti R."/>
            <person name="Tsui H.-C.T."/>
            <person name="Winkler M.E."/>
        </authorList>
    </citation>
    <scope>NUCLEOTIDE SEQUENCE</scope>
</reference>